<dbReference type="PRINTS" id="PR00344">
    <property type="entry name" value="BCTRLSENSOR"/>
</dbReference>
<feature type="domain" description="Histidine kinase" evidence="12">
    <location>
        <begin position="126"/>
        <end position="333"/>
    </location>
</feature>
<evidence type="ECO:0000256" key="5">
    <source>
        <dbReference type="ARBA" id="ARBA00022679"/>
    </source>
</evidence>
<dbReference type="InterPro" id="IPR036097">
    <property type="entry name" value="HisK_dim/P_sf"/>
</dbReference>
<dbReference type="PROSITE" id="PS50109">
    <property type="entry name" value="HIS_KIN"/>
    <property type="match status" value="1"/>
</dbReference>
<dbReference type="PANTHER" id="PTHR45453:SF2">
    <property type="entry name" value="HISTIDINE KINASE"/>
    <property type="match status" value="1"/>
</dbReference>
<dbReference type="PANTHER" id="PTHR45453">
    <property type="entry name" value="PHOSPHATE REGULON SENSOR PROTEIN PHOR"/>
    <property type="match status" value="1"/>
</dbReference>
<keyword evidence="9" id="KW-0902">Two-component regulatory system</keyword>
<keyword evidence="7 13" id="KW-0418">Kinase</keyword>
<dbReference type="InterPro" id="IPR003594">
    <property type="entry name" value="HATPase_dom"/>
</dbReference>
<evidence type="ECO:0000256" key="8">
    <source>
        <dbReference type="ARBA" id="ARBA00022989"/>
    </source>
</evidence>
<dbReference type="GO" id="GO:0016301">
    <property type="term" value="F:kinase activity"/>
    <property type="evidence" value="ECO:0007669"/>
    <property type="project" value="UniProtKB-KW"/>
</dbReference>
<proteinExistence type="predicted"/>
<evidence type="ECO:0000313" key="14">
    <source>
        <dbReference type="Proteomes" id="UP001198151"/>
    </source>
</evidence>
<dbReference type="SUPFAM" id="SSF55874">
    <property type="entry name" value="ATPase domain of HSP90 chaperone/DNA topoisomerase II/histidine kinase"/>
    <property type="match status" value="1"/>
</dbReference>
<dbReference type="InterPro" id="IPR050351">
    <property type="entry name" value="BphY/WalK/GraS-like"/>
</dbReference>
<dbReference type="InterPro" id="IPR036890">
    <property type="entry name" value="HATPase_C_sf"/>
</dbReference>
<organism evidence="13 14">
    <name type="scientific">Ruminococcus turbiniformis</name>
    <dbReference type="NCBI Taxonomy" id="2881258"/>
    <lineage>
        <taxon>Bacteria</taxon>
        <taxon>Bacillati</taxon>
        <taxon>Bacillota</taxon>
        <taxon>Clostridia</taxon>
        <taxon>Eubacteriales</taxon>
        <taxon>Oscillospiraceae</taxon>
        <taxon>Ruminococcus</taxon>
    </lineage>
</organism>
<evidence type="ECO:0000313" key="13">
    <source>
        <dbReference type="EMBL" id="MCC2253508.1"/>
    </source>
</evidence>
<evidence type="ECO:0000256" key="1">
    <source>
        <dbReference type="ARBA" id="ARBA00000085"/>
    </source>
</evidence>
<dbReference type="InterPro" id="IPR004358">
    <property type="entry name" value="Sig_transdc_His_kin-like_C"/>
</dbReference>
<feature type="transmembrane region" description="Helical" evidence="11">
    <location>
        <begin position="38"/>
        <end position="59"/>
    </location>
</feature>
<evidence type="ECO:0000256" key="6">
    <source>
        <dbReference type="ARBA" id="ARBA00022692"/>
    </source>
</evidence>
<evidence type="ECO:0000256" key="2">
    <source>
        <dbReference type="ARBA" id="ARBA00004651"/>
    </source>
</evidence>
<evidence type="ECO:0000256" key="7">
    <source>
        <dbReference type="ARBA" id="ARBA00022777"/>
    </source>
</evidence>
<dbReference type="EC" id="2.7.13.3" evidence="3"/>
<dbReference type="RefSeq" id="WP_227706660.1">
    <property type="nucleotide sequence ID" value="NZ_JAJEQX010000004.1"/>
</dbReference>
<feature type="transmembrane region" description="Helical" evidence="11">
    <location>
        <begin position="12"/>
        <end position="32"/>
    </location>
</feature>
<keyword evidence="14" id="KW-1185">Reference proteome</keyword>
<evidence type="ECO:0000256" key="4">
    <source>
        <dbReference type="ARBA" id="ARBA00022475"/>
    </source>
</evidence>
<evidence type="ECO:0000259" key="12">
    <source>
        <dbReference type="PROSITE" id="PS50109"/>
    </source>
</evidence>
<keyword evidence="10 11" id="KW-0472">Membrane</keyword>
<reference evidence="13 14" key="1">
    <citation type="submission" date="2021-10" db="EMBL/GenBank/DDBJ databases">
        <title>Anaerobic single-cell dispensing facilitates the cultivation of human gut bacteria.</title>
        <authorList>
            <person name="Afrizal A."/>
        </authorList>
    </citation>
    <scope>NUCLEOTIDE SEQUENCE [LARGE SCALE GENOMIC DNA]</scope>
    <source>
        <strain evidence="13 14">CLA-AA-H200</strain>
    </source>
</reference>
<evidence type="ECO:0000256" key="9">
    <source>
        <dbReference type="ARBA" id="ARBA00023012"/>
    </source>
</evidence>
<comment type="caution">
    <text evidence="13">The sequence shown here is derived from an EMBL/GenBank/DDBJ whole genome shotgun (WGS) entry which is preliminary data.</text>
</comment>
<evidence type="ECO:0000256" key="10">
    <source>
        <dbReference type="ARBA" id="ARBA00023136"/>
    </source>
</evidence>
<evidence type="ECO:0000256" key="11">
    <source>
        <dbReference type="SAM" id="Phobius"/>
    </source>
</evidence>
<dbReference type="SUPFAM" id="SSF47384">
    <property type="entry name" value="Homodimeric domain of signal transducing histidine kinase"/>
    <property type="match status" value="1"/>
</dbReference>
<dbReference type="Proteomes" id="UP001198151">
    <property type="component" value="Unassembled WGS sequence"/>
</dbReference>
<keyword evidence="4" id="KW-1003">Cell membrane</keyword>
<keyword evidence="6 11" id="KW-0812">Transmembrane</keyword>
<gene>
    <name evidence="13" type="ORF">LKD70_03475</name>
</gene>
<comment type="subcellular location">
    <subcellularLocation>
        <location evidence="2">Cell membrane</location>
        <topology evidence="2">Multi-pass membrane protein</topology>
    </subcellularLocation>
</comment>
<keyword evidence="5" id="KW-0808">Transferase</keyword>
<comment type="catalytic activity">
    <reaction evidence="1">
        <text>ATP + protein L-histidine = ADP + protein N-phospho-L-histidine.</text>
        <dbReference type="EC" id="2.7.13.3"/>
    </reaction>
</comment>
<protein>
    <recommendedName>
        <fullName evidence="3">histidine kinase</fullName>
        <ecNumber evidence="3">2.7.13.3</ecNumber>
    </recommendedName>
</protein>
<dbReference type="Pfam" id="PF02518">
    <property type="entry name" value="HATPase_c"/>
    <property type="match status" value="1"/>
</dbReference>
<name>A0ABS8FU55_9FIRM</name>
<dbReference type="Gene3D" id="3.30.565.10">
    <property type="entry name" value="Histidine kinase-like ATPase, C-terminal domain"/>
    <property type="match status" value="1"/>
</dbReference>
<dbReference type="EMBL" id="JAJEQX010000004">
    <property type="protein sequence ID" value="MCC2253508.1"/>
    <property type="molecule type" value="Genomic_DNA"/>
</dbReference>
<sequence length="340" mass="39366">MSTAQYLKNRLPFLLVNVLCMVLLSVFLLLSGNSADSVFLILSVWVLILAAGLILSCIYRKREMDRLLAMTEQLSDRYLIAEVMKKPGRAEDQVYFRILKMAEKSMLEQVNAVRREQKEYREYIEQWIHEVKTPITAIRLQCENQRSDFSRELLAELEKVSQYTEQALYYARSEHAEKDYSIREIRLSDVVHQAIADNKYLLMQNHVAVEAEQIEDTVYSDEKWIRFILNQLIANAVKYRTEHPCIQIFSERRGDTVHLCVRDNGMGIPPEDLPRIFEKGFTGQNGRKRQNSTGLGLYLCRRLCGRLGIGICARSDESGGQGTEIVLSFRVDHFMRQVSD</sequence>
<accession>A0ABS8FU55</accession>
<evidence type="ECO:0000256" key="3">
    <source>
        <dbReference type="ARBA" id="ARBA00012438"/>
    </source>
</evidence>
<keyword evidence="8 11" id="KW-1133">Transmembrane helix</keyword>
<dbReference type="SMART" id="SM00387">
    <property type="entry name" value="HATPase_c"/>
    <property type="match status" value="1"/>
</dbReference>
<dbReference type="InterPro" id="IPR005467">
    <property type="entry name" value="His_kinase_dom"/>
</dbReference>